<protein>
    <submittedName>
        <fullName evidence="2">Uncharacterized protein</fullName>
    </submittedName>
</protein>
<keyword evidence="1" id="KW-0812">Transmembrane</keyword>
<dbReference type="Proteomes" id="UP001595999">
    <property type="component" value="Unassembled WGS sequence"/>
</dbReference>
<comment type="caution">
    <text evidence="2">The sequence shown here is derived from an EMBL/GenBank/DDBJ whole genome shotgun (WGS) entry which is preliminary data.</text>
</comment>
<dbReference type="EMBL" id="JBHSEK010000029">
    <property type="protein sequence ID" value="MFC4492437.1"/>
    <property type="molecule type" value="Genomic_DNA"/>
</dbReference>
<gene>
    <name evidence="2" type="ORF">ACFO0R_22740</name>
</gene>
<keyword evidence="3" id="KW-1185">Reference proteome</keyword>
<evidence type="ECO:0000313" key="2">
    <source>
        <dbReference type="EMBL" id="MFC4492437.1"/>
    </source>
</evidence>
<organism evidence="2 3">
    <name type="scientific">Chromobacterium aquaticum</name>
    <dbReference type="NCBI Taxonomy" id="467180"/>
    <lineage>
        <taxon>Bacteria</taxon>
        <taxon>Pseudomonadati</taxon>
        <taxon>Pseudomonadota</taxon>
        <taxon>Betaproteobacteria</taxon>
        <taxon>Neisseriales</taxon>
        <taxon>Chromobacteriaceae</taxon>
        <taxon>Chromobacterium</taxon>
    </lineage>
</organism>
<feature type="non-terminal residue" evidence="2">
    <location>
        <position position="1"/>
    </location>
</feature>
<feature type="transmembrane region" description="Helical" evidence="1">
    <location>
        <begin position="340"/>
        <end position="358"/>
    </location>
</feature>
<evidence type="ECO:0000256" key="1">
    <source>
        <dbReference type="SAM" id="Phobius"/>
    </source>
</evidence>
<feature type="transmembrane region" description="Helical" evidence="1">
    <location>
        <begin position="315"/>
        <end position="334"/>
    </location>
</feature>
<evidence type="ECO:0000313" key="3">
    <source>
        <dbReference type="Proteomes" id="UP001595999"/>
    </source>
</evidence>
<name>A0ABV8ZZ19_9NEIS</name>
<reference evidence="3" key="1">
    <citation type="journal article" date="2019" name="Int. J. Syst. Evol. Microbiol.">
        <title>The Global Catalogue of Microorganisms (GCM) 10K type strain sequencing project: providing services to taxonomists for standard genome sequencing and annotation.</title>
        <authorList>
            <consortium name="The Broad Institute Genomics Platform"/>
            <consortium name="The Broad Institute Genome Sequencing Center for Infectious Disease"/>
            <person name="Wu L."/>
            <person name="Ma J."/>
        </authorList>
    </citation>
    <scope>NUCLEOTIDE SEQUENCE [LARGE SCALE GENOMIC DNA]</scope>
    <source>
        <strain evidence="3">CGMCC 4.7608</strain>
    </source>
</reference>
<keyword evidence="1" id="KW-0472">Membrane</keyword>
<dbReference type="RefSeq" id="WP_378125143.1">
    <property type="nucleotide sequence ID" value="NZ_JBHSEK010000029.1"/>
</dbReference>
<keyword evidence="1" id="KW-1133">Transmembrane helix</keyword>
<accession>A0ABV8ZZ19</accession>
<proteinExistence type="predicted"/>
<sequence>SITANAVIRGLAIWPRLNLPGGIGIQPRSLETELSALVRTLQSEVSTQLELTAAALCDLKVSLDRYARERMGQPFLDDWMDNPGGNTCAYHGHTFLKLVLPFMDWEDEPGRKAFQAFVDPKHVLGASIKGLPEHVPDDQVEERIAGYRSHFGSLDHACYIRYRALGLYWAHEGKHRVAFMRAHEQTTIATWVREANYPEPERIVVIAPRDERDEWLAMLDGQYLQVLRRPRVSLRLLTDYGVRTSRWSEIPNLPNEQAVREAIYARRLHRQPRTLAERDRTLDLEDIRKQQKSASSLVDRGLHELAPLRLIWRHYLYTAAGCIVAGLILASIPFDGLKSVGWMLLGTAFGLALALSLIRFRGPQQVELDP</sequence>